<keyword evidence="4" id="KW-0378">Hydrolase</keyword>
<protein>
    <recommendedName>
        <fullName evidence="3">N-acetylmuramoyl-L-alanine amidase</fullName>
        <ecNumber evidence="3">3.5.1.28</ecNumber>
    </recommendedName>
</protein>
<evidence type="ECO:0000259" key="8">
    <source>
        <dbReference type="SMART" id="SM00644"/>
    </source>
</evidence>
<sequence length="233" mass="25787">MAYELVNRLIPPSLYSLKAPYAMTPEYITIHNTYNDATAANEIAYMTRNTAATSYHVAIDDKQAIQAVPFGRNAWHAGDGQGAGNRKSIGIEICYSKSGGKRYYDAEDNAVIYVAHVLKQYGWGVDRIRWHRDWSGKLCPHRMIAEGRLDSFKERVQAELSGKPGSNPVAKSEGGARMFKPTSATLNDAYAKFLQDAIAGGHLNAKWLADFKAGKLSLDDALALFVIESQRKK</sequence>
<name>A0ABV2KEY6_SPOPS</name>
<evidence type="ECO:0000256" key="3">
    <source>
        <dbReference type="ARBA" id="ARBA00011901"/>
    </source>
</evidence>
<keyword evidence="6" id="KW-0178">Competence</keyword>
<evidence type="ECO:0000313" key="10">
    <source>
        <dbReference type="Proteomes" id="UP001549104"/>
    </source>
</evidence>
<dbReference type="Gene3D" id="3.40.80.10">
    <property type="entry name" value="Peptidoglycan recognition protein-like"/>
    <property type="match status" value="1"/>
</dbReference>
<dbReference type="EC" id="3.5.1.28" evidence="3"/>
<evidence type="ECO:0000256" key="5">
    <source>
        <dbReference type="ARBA" id="ARBA00022969"/>
    </source>
</evidence>
<dbReference type="EMBL" id="JBEPME010000005">
    <property type="protein sequence ID" value="MET3658548.1"/>
    <property type="molecule type" value="Genomic_DNA"/>
</dbReference>
<reference evidence="9 10" key="1">
    <citation type="submission" date="2024-06" db="EMBL/GenBank/DDBJ databases">
        <title>Sorghum-associated microbial communities from plants grown in Nebraska, USA.</title>
        <authorList>
            <person name="Schachtman D."/>
        </authorList>
    </citation>
    <scope>NUCLEOTIDE SEQUENCE [LARGE SCALE GENOMIC DNA]</scope>
    <source>
        <strain evidence="9 10">1288</strain>
    </source>
</reference>
<dbReference type="CDD" id="cd06583">
    <property type="entry name" value="PGRP"/>
    <property type="match status" value="1"/>
</dbReference>
<dbReference type="Proteomes" id="UP001549104">
    <property type="component" value="Unassembled WGS sequence"/>
</dbReference>
<comment type="similarity">
    <text evidence="2">Belongs to the N-acetylmuramoyl-L-alanine amidase 2 family.</text>
</comment>
<dbReference type="InterPro" id="IPR036505">
    <property type="entry name" value="Amidase/PGRP_sf"/>
</dbReference>
<accession>A0ABV2KEY6</accession>
<organism evidence="9 10">
    <name type="scientific">Sporosarcina psychrophila</name>
    <name type="common">Bacillus psychrophilus</name>
    <dbReference type="NCBI Taxonomy" id="1476"/>
    <lineage>
        <taxon>Bacteria</taxon>
        <taxon>Bacillati</taxon>
        <taxon>Bacillota</taxon>
        <taxon>Bacilli</taxon>
        <taxon>Bacillales</taxon>
        <taxon>Caryophanaceae</taxon>
        <taxon>Sporosarcina</taxon>
    </lineage>
</organism>
<dbReference type="InterPro" id="IPR051206">
    <property type="entry name" value="NAMLAA_amidase_2"/>
</dbReference>
<dbReference type="PANTHER" id="PTHR30417:SF11">
    <property type="entry name" value="N-ACETYLMURAMOYL-L-ALANINE AMIDASE XLYA"/>
    <property type="match status" value="1"/>
</dbReference>
<dbReference type="SUPFAM" id="SSF55846">
    <property type="entry name" value="N-acetylmuramoyl-L-alanine amidase-like"/>
    <property type="match status" value="1"/>
</dbReference>
<evidence type="ECO:0000256" key="7">
    <source>
        <dbReference type="ARBA" id="ARBA00023316"/>
    </source>
</evidence>
<evidence type="ECO:0000256" key="1">
    <source>
        <dbReference type="ARBA" id="ARBA00001561"/>
    </source>
</evidence>
<keyword evidence="10" id="KW-1185">Reference proteome</keyword>
<dbReference type="InterPro" id="IPR002502">
    <property type="entry name" value="Amidase_domain"/>
</dbReference>
<gene>
    <name evidence="9" type="ORF">ABIC55_003665</name>
</gene>
<dbReference type="PANTHER" id="PTHR30417">
    <property type="entry name" value="N-ACETYLMURAMOYL-L-ALANINE AMIDASE AMID"/>
    <property type="match status" value="1"/>
</dbReference>
<evidence type="ECO:0000256" key="4">
    <source>
        <dbReference type="ARBA" id="ARBA00022801"/>
    </source>
</evidence>
<keyword evidence="5" id="KW-0749">Sporulation</keyword>
<dbReference type="SMART" id="SM00644">
    <property type="entry name" value="Ami_2"/>
    <property type="match status" value="1"/>
</dbReference>
<evidence type="ECO:0000313" key="9">
    <source>
        <dbReference type="EMBL" id="MET3658548.1"/>
    </source>
</evidence>
<evidence type="ECO:0000256" key="6">
    <source>
        <dbReference type="ARBA" id="ARBA00023287"/>
    </source>
</evidence>
<comment type="caution">
    <text evidence="9">The sequence shown here is derived from an EMBL/GenBank/DDBJ whole genome shotgun (WGS) entry which is preliminary data.</text>
</comment>
<feature type="domain" description="N-acetylmuramoyl-L-alanine amidase" evidence="8">
    <location>
        <begin position="14"/>
        <end position="156"/>
    </location>
</feature>
<keyword evidence="7" id="KW-0961">Cell wall biogenesis/degradation</keyword>
<dbReference type="Pfam" id="PF01510">
    <property type="entry name" value="Amidase_2"/>
    <property type="match status" value="1"/>
</dbReference>
<proteinExistence type="inferred from homology"/>
<evidence type="ECO:0000256" key="2">
    <source>
        <dbReference type="ARBA" id="ARBA00007553"/>
    </source>
</evidence>
<comment type="catalytic activity">
    <reaction evidence="1">
        <text>Hydrolyzes the link between N-acetylmuramoyl residues and L-amino acid residues in certain cell-wall glycopeptides.</text>
        <dbReference type="EC" id="3.5.1.28"/>
    </reaction>
</comment>